<dbReference type="Pfam" id="PF04480">
    <property type="entry name" value="DUF559"/>
    <property type="match status" value="1"/>
</dbReference>
<gene>
    <name evidence="2" type="ORF">CQY22_015335</name>
</gene>
<dbReference type="EMBL" id="PDCN02000024">
    <property type="protein sequence ID" value="PIB73755.1"/>
    <property type="molecule type" value="Genomic_DNA"/>
</dbReference>
<dbReference type="SUPFAM" id="SSF52980">
    <property type="entry name" value="Restriction endonuclease-like"/>
    <property type="match status" value="1"/>
</dbReference>
<name>A0A2G5P632_9MYCO</name>
<feature type="domain" description="DUF559" evidence="1">
    <location>
        <begin position="64"/>
        <end position="102"/>
    </location>
</feature>
<evidence type="ECO:0000259" key="1">
    <source>
        <dbReference type="Pfam" id="PF04480"/>
    </source>
</evidence>
<accession>A0A2G5P632</accession>
<protein>
    <submittedName>
        <fullName evidence="2">Very short patch repair protein</fullName>
    </submittedName>
</protein>
<dbReference type="AlphaFoldDB" id="A0A2G5P632"/>
<dbReference type="OrthoDB" id="9801520at2"/>
<dbReference type="InterPro" id="IPR011335">
    <property type="entry name" value="Restrct_endonuc-II-like"/>
</dbReference>
<dbReference type="InterPro" id="IPR007569">
    <property type="entry name" value="DUF559"/>
</dbReference>
<organism evidence="2 3">
    <name type="scientific">Mycolicibacterium brumae</name>
    <dbReference type="NCBI Taxonomy" id="85968"/>
    <lineage>
        <taxon>Bacteria</taxon>
        <taxon>Bacillati</taxon>
        <taxon>Actinomycetota</taxon>
        <taxon>Actinomycetes</taxon>
        <taxon>Mycobacteriales</taxon>
        <taxon>Mycobacteriaceae</taxon>
        <taxon>Mycolicibacterium</taxon>
    </lineage>
</organism>
<reference evidence="2 3" key="1">
    <citation type="journal article" date="2017" name="Infect. Genet. Evol.">
        <title>The new phylogeny of the genus Mycobacterium: The old and the news.</title>
        <authorList>
            <person name="Tortoli E."/>
            <person name="Fedrizzi T."/>
            <person name="Meehan C.J."/>
            <person name="Trovato A."/>
            <person name="Grottola A."/>
            <person name="Giacobazzi E."/>
            <person name="Serpini G.F."/>
            <person name="Tagliazucchi S."/>
            <person name="Fabio A."/>
            <person name="Bettua C."/>
            <person name="Bertorelli R."/>
            <person name="Frascaro F."/>
            <person name="De Sanctis V."/>
            <person name="Pecorari M."/>
            <person name="Jousson O."/>
            <person name="Segata N."/>
            <person name="Cirillo D.M."/>
        </authorList>
    </citation>
    <scope>NUCLEOTIDE SEQUENCE [LARGE SCALE GENOMIC DNA]</scope>
    <source>
        <strain evidence="2 3">CIP1034565</strain>
    </source>
</reference>
<keyword evidence="3" id="KW-1185">Reference proteome</keyword>
<dbReference type="Proteomes" id="UP000230551">
    <property type="component" value="Unassembled WGS sequence"/>
</dbReference>
<sequence>MQVNATHPKLPTSNVLSQVRYRADIGWKGLRLAVFIDGCFWHGCPQHATRPKANQDWWARKLDGNVQRDRRTDQELATRGWTVLRFWEHEDPESVADAICAHIALIRSRSNSC</sequence>
<evidence type="ECO:0000313" key="3">
    <source>
        <dbReference type="Proteomes" id="UP000230551"/>
    </source>
</evidence>
<evidence type="ECO:0000313" key="2">
    <source>
        <dbReference type="EMBL" id="PIB73755.1"/>
    </source>
</evidence>
<proteinExistence type="predicted"/>
<comment type="caution">
    <text evidence="2">The sequence shown here is derived from an EMBL/GenBank/DDBJ whole genome shotgun (WGS) entry which is preliminary data.</text>
</comment>
<dbReference type="Gene3D" id="3.40.960.10">
    <property type="entry name" value="VSR Endonuclease"/>
    <property type="match status" value="1"/>
</dbReference>